<dbReference type="SUPFAM" id="SSF55785">
    <property type="entry name" value="PYP-like sensor domain (PAS domain)"/>
    <property type="match status" value="5"/>
</dbReference>
<feature type="domain" description="GGDEF" evidence="4">
    <location>
        <begin position="1075"/>
        <end position="1202"/>
    </location>
</feature>
<dbReference type="InterPro" id="IPR029016">
    <property type="entry name" value="GAF-like_dom_sf"/>
</dbReference>
<keyword evidence="6" id="KW-1185">Reference proteome</keyword>
<feature type="domain" description="EAL" evidence="3">
    <location>
        <begin position="1211"/>
        <end position="1467"/>
    </location>
</feature>
<dbReference type="Proteomes" id="UP001205919">
    <property type="component" value="Unassembled WGS sequence"/>
</dbReference>
<dbReference type="SMART" id="SM00091">
    <property type="entry name" value="PAS"/>
    <property type="match status" value="4"/>
</dbReference>
<dbReference type="InterPro" id="IPR013656">
    <property type="entry name" value="PAS_4"/>
</dbReference>
<dbReference type="PANTHER" id="PTHR44757:SF2">
    <property type="entry name" value="BIOFILM ARCHITECTURE MAINTENANCE PROTEIN MBAA"/>
    <property type="match status" value="1"/>
</dbReference>
<dbReference type="InterPro" id="IPR035965">
    <property type="entry name" value="PAS-like_dom_sf"/>
</dbReference>
<dbReference type="SMART" id="SM00052">
    <property type="entry name" value="EAL"/>
    <property type="match status" value="1"/>
</dbReference>
<dbReference type="Pfam" id="PF00563">
    <property type="entry name" value="EAL"/>
    <property type="match status" value="1"/>
</dbReference>
<dbReference type="NCBIfam" id="TIGR00229">
    <property type="entry name" value="sensory_box"/>
    <property type="match status" value="1"/>
</dbReference>
<dbReference type="PROSITE" id="PS50883">
    <property type="entry name" value="EAL"/>
    <property type="match status" value="1"/>
</dbReference>
<dbReference type="Pfam" id="PF13426">
    <property type="entry name" value="PAS_9"/>
    <property type="match status" value="1"/>
</dbReference>
<organism evidence="5 6">
    <name type="scientific">Cloacibacillus evryensis</name>
    <dbReference type="NCBI Taxonomy" id="508460"/>
    <lineage>
        <taxon>Bacteria</taxon>
        <taxon>Thermotogati</taxon>
        <taxon>Synergistota</taxon>
        <taxon>Synergistia</taxon>
        <taxon>Synergistales</taxon>
        <taxon>Synergistaceae</taxon>
        <taxon>Cloacibacillus</taxon>
    </lineage>
</organism>
<dbReference type="PROSITE" id="PS50113">
    <property type="entry name" value="PAC"/>
    <property type="match status" value="1"/>
</dbReference>
<dbReference type="InterPro" id="IPR000160">
    <property type="entry name" value="GGDEF_dom"/>
</dbReference>
<dbReference type="SMART" id="SM00086">
    <property type="entry name" value="PAC"/>
    <property type="match status" value="8"/>
</dbReference>
<dbReference type="CDD" id="cd01948">
    <property type="entry name" value="EAL"/>
    <property type="match status" value="1"/>
</dbReference>
<dbReference type="SUPFAM" id="SSF55073">
    <property type="entry name" value="Nucleotide cyclase"/>
    <property type="match status" value="2"/>
</dbReference>
<dbReference type="InterPro" id="IPR043128">
    <property type="entry name" value="Rev_trsase/Diguanyl_cyclase"/>
</dbReference>
<dbReference type="Gene3D" id="3.30.70.270">
    <property type="match status" value="2"/>
</dbReference>
<dbReference type="Gene3D" id="3.20.20.450">
    <property type="entry name" value="EAL domain"/>
    <property type="match status" value="1"/>
</dbReference>
<gene>
    <name evidence="5" type="ORF">NE630_13735</name>
</gene>
<accession>A0AAW5K8K1</accession>
<dbReference type="Gene3D" id="3.30.450.20">
    <property type="entry name" value="PAS domain"/>
    <property type="match status" value="6"/>
</dbReference>
<dbReference type="SUPFAM" id="SSF55781">
    <property type="entry name" value="GAF domain-like"/>
    <property type="match status" value="1"/>
</dbReference>
<dbReference type="RefSeq" id="WP_008709548.1">
    <property type="nucleotide sequence ID" value="NZ_CABKQM010000003.1"/>
</dbReference>
<dbReference type="EMBL" id="JANFYT010000039">
    <property type="protein sequence ID" value="MCQ4815494.1"/>
    <property type="molecule type" value="Genomic_DNA"/>
</dbReference>
<dbReference type="InterPro" id="IPR001610">
    <property type="entry name" value="PAC"/>
</dbReference>
<dbReference type="Gene3D" id="3.30.450.40">
    <property type="match status" value="1"/>
</dbReference>
<sequence length="2167" mass="245463">MTNDGKELLWSAYDKYWRHTRDIAFVKDIRGVYMGYSQPFAKMAGRAGADEIIGKTDFEIFADKELAKRYVDDDARLVEGGRSLENYVEPITSENGRPRYCLTSKYILRDEAGDPAGIFGISRDITVEYEARQSYENELRNLFELPEGALLSVLFDITSWRVVDVRCRDESDQVTSRYGQIDQYFENIAASVVDDDEVREFFKKLSPGFLEREYNKGKRGRSLEYLRRMPDGGERWVRDDLYLLLDPVNGNLSLIIVLHDIDKARREYSLLILAAERDSMTGLLNHESTAGRIERYLDGAEGMQALFMIDLDNFKDVNDNFGHQYGDRMLTDVADAVKGIFRDSDIVGRMGGDEFMALMKGAPSEAAVRKKADELVSALQFAASCGERTLEVTASVGVVVFTAGERDFKTLYGEADCALYQSKRRGKNRCSFFDREEQNNINGGEPRPVLENVGTVQLRTLLDYMDGGVVLAEVTDDIRVTYVSPSFYRSFAHTPDEAAGGVQKIFSFVVPEDLPGLRAAVFDAVRSNDLIDHSYRVSYGGTTEWRRIRAKRIPESADGIERIVSVITDITGLKHVNEQLREAEERYRTAAQLSDAMLWEVDIASKTLTLTGSVWKKFNYETLVFPDAPESYLRASTVHPDSVARLRKLYEDLYAGCDSGTYYVKICDENGGEFWVEDKFRFLRDENGTPRRALGITQMVPNINADMRRFEHELRYASIIENSLVGHVRANFTQNLVEYANMNGDNRYDDTRGVTYDEYRADYSAKFVDAADLTQFRRLTGREYLMDRFRGGESWMFVDYRHIGADGSRRWASLFIKLMRHPISGDVVAFGYLRDNETRRRWELAFGTPLQRDTTLLLYSRESMAAFSRYIISVCPDDKVVAVSVVEMLGIERLREESGGFEAREVLFTFGRMCRITIGGDVVIGQLDENRVVMLRTDAGGGEEQRERVRNTMALLKELLAQAHPGTNVNLIGGFSIGRAGGVSYDLLLKKASLACRGASQMYGESAVAYVDAEDEPCGADDEGGLAERYRALELRCQQQMNMLRVSENDELTGLLGKQAFYRRVREILDAGRDMRYEIIRFDVNRFKVYNDVRGTAAGDRLLRDVADRIRRYHRQIILSARLESDHFALFVPDDSGAKRRSVDKLIKWLAGYSPNFYISFSIGVYRVTDPSVDVSLMCDRALLALRSIKSGFDTRLAYYDDVLRASLLDEQQLVSDMEAALESEQFVLYFQPQINYGNGTLTGAEALVRWRHPQRGLLPPADFITLFEQNGLITRLDKYVWERCCKYIRRWIDLFPWARDFSVSVNVSRLDICDPQLCDTLKKIIRKYELPVSALRLEITESAYMESQQQLIDTVEALRKAGFTVEMDDFGSGYSSLNTLKDVAVDILKLDMKFLSNCADSARGGNILCSVIRMAHWLRLPIIAEGVETKAQADYLKSLGCVYMQGYYFAHPMPDDDFEELLARSASSRIDRYQDTNVEGMAAFWDASAQTALLFNSFVGGAAILEYSGGTLEALRVNENFYKALGTTRDACLPVQRDMLRCFDDENRAKLIEELTNAIATGEERGCELRSIPGAGGITRPWTHNRIRLLAKNKDSSILYLSIEDISGRKRMELEQEVENERRRLLMQATGSGLFDYDYASDVLYYQVYLPGAGVERRSVPNCCDGCLESPLLHPASAADLRRVIGQGRLSHLDGEIEFRANLWGKGMRWFRMRYSSVEDANGRVYRIVGQADDIQEFKERAELAESIRHRLNAAPTAYKFNDDVVSQIFDLFYSSSDISGAVETTLALLGEYYDLSRVYIIEDVDGHSASENTFEWCAPGVEPQKEFLKHVSYDEIGGWRQYVSCFDESGVFYCPDMSALPPEIRAILERQGIFAVLQCAIKDDGVYSGMVGFDECRADRRWTEEQVGTLMFVSRIVSSFLLKLRKSDNAAFSADFRAALDDNSAFVYIITSDTFEVIYSNKAIQDFYKNDFVGKNCYREFIGRDEPCEECPVLRLHDPKAPRVVEVQRADGMLVLSYVSPLRWNGRDMVMVSCVDITESKKVELALSSANIALWTYDIKEDCFTISANSAYRYGVKEVLAGAYRAALADGIVMPDSAVEYTALHEKIKNGERTASATIHYNKKLWPAEWMTVTYTAVFDPSGKPSMAIAIGQDVTALIKGGKKD</sequence>
<dbReference type="PROSITE" id="PS50112">
    <property type="entry name" value="PAS"/>
    <property type="match status" value="1"/>
</dbReference>
<dbReference type="SMART" id="SM00267">
    <property type="entry name" value="GGDEF"/>
    <property type="match status" value="2"/>
</dbReference>
<dbReference type="SUPFAM" id="SSF141868">
    <property type="entry name" value="EAL domain-like"/>
    <property type="match status" value="1"/>
</dbReference>
<feature type="domain" description="PAS" evidence="1">
    <location>
        <begin position="454"/>
        <end position="528"/>
    </location>
</feature>
<dbReference type="NCBIfam" id="TIGR00254">
    <property type="entry name" value="GGDEF"/>
    <property type="match status" value="2"/>
</dbReference>
<dbReference type="Pfam" id="PF00990">
    <property type="entry name" value="GGDEF"/>
    <property type="match status" value="2"/>
</dbReference>
<proteinExistence type="predicted"/>
<dbReference type="InterPro" id="IPR029787">
    <property type="entry name" value="Nucleotide_cyclase"/>
</dbReference>
<dbReference type="InterPro" id="IPR013655">
    <property type="entry name" value="PAS_fold_3"/>
</dbReference>
<dbReference type="InterPro" id="IPR001633">
    <property type="entry name" value="EAL_dom"/>
</dbReference>
<dbReference type="InterPro" id="IPR000014">
    <property type="entry name" value="PAS"/>
</dbReference>
<reference evidence="5 6" key="1">
    <citation type="submission" date="2022-06" db="EMBL/GenBank/DDBJ databases">
        <title>Isolation of gut microbiota from human fecal samples.</title>
        <authorList>
            <person name="Pamer E.G."/>
            <person name="Barat B."/>
            <person name="Waligurski E."/>
            <person name="Medina S."/>
            <person name="Paddock L."/>
            <person name="Mostad J."/>
        </authorList>
    </citation>
    <scope>NUCLEOTIDE SEQUENCE [LARGE SCALE GENOMIC DNA]</scope>
    <source>
        <strain evidence="5 6">DFI.9.90</strain>
    </source>
</reference>
<dbReference type="InterPro" id="IPR052155">
    <property type="entry name" value="Biofilm_reg_signaling"/>
</dbReference>
<protein>
    <submittedName>
        <fullName evidence="5">EAL domain-containing protein</fullName>
    </submittedName>
</protein>
<dbReference type="Pfam" id="PF08447">
    <property type="entry name" value="PAS_3"/>
    <property type="match status" value="1"/>
</dbReference>
<feature type="domain" description="GGDEF" evidence="4">
    <location>
        <begin position="302"/>
        <end position="435"/>
    </location>
</feature>
<name>A0AAW5K8K1_9BACT</name>
<evidence type="ECO:0000313" key="5">
    <source>
        <dbReference type="EMBL" id="MCQ4815494.1"/>
    </source>
</evidence>
<comment type="caution">
    <text evidence="5">The sequence shown here is derived from an EMBL/GenBank/DDBJ whole genome shotgun (WGS) entry which is preliminary data.</text>
</comment>
<evidence type="ECO:0000259" key="1">
    <source>
        <dbReference type="PROSITE" id="PS50112"/>
    </source>
</evidence>
<dbReference type="Pfam" id="PF08448">
    <property type="entry name" value="PAS_4"/>
    <property type="match status" value="1"/>
</dbReference>
<evidence type="ECO:0000259" key="2">
    <source>
        <dbReference type="PROSITE" id="PS50113"/>
    </source>
</evidence>
<dbReference type="CDD" id="cd00130">
    <property type="entry name" value="PAS"/>
    <property type="match status" value="2"/>
</dbReference>
<evidence type="ECO:0000259" key="4">
    <source>
        <dbReference type="PROSITE" id="PS50887"/>
    </source>
</evidence>
<dbReference type="PROSITE" id="PS50887">
    <property type="entry name" value="GGDEF"/>
    <property type="match status" value="2"/>
</dbReference>
<evidence type="ECO:0000259" key="3">
    <source>
        <dbReference type="PROSITE" id="PS50883"/>
    </source>
</evidence>
<dbReference type="InterPro" id="IPR035919">
    <property type="entry name" value="EAL_sf"/>
</dbReference>
<dbReference type="InterPro" id="IPR000700">
    <property type="entry name" value="PAS-assoc_C"/>
</dbReference>
<dbReference type="CDD" id="cd01949">
    <property type="entry name" value="GGDEF"/>
    <property type="match status" value="2"/>
</dbReference>
<evidence type="ECO:0000313" key="6">
    <source>
        <dbReference type="Proteomes" id="UP001205919"/>
    </source>
</evidence>
<feature type="domain" description="PAC" evidence="2">
    <location>
        <begin position="82"/>
        <end position="137"/>
    </location>
</feature>
<dbReference type="PANTHER" id="PTHR44757">
    <property type="entry name" value="DIGUANYLATE CYCLASE DGCP"/>
    <property type="match status" value="1"/>
</dbReference>